<accession>A0ABQ4XKR0</accession>
<evidence type="ECO:0000256" key="1">
    <source>
        <dbReference type="SAM" id="MobiDB-lite"/>
    </source>
</evidence>
<organism evidence="2 3">
    <name type="scientific">Tanacetum coccineum</name>
    <dbReference type="NCBI Taxonomy" id="301880"/>
    <lineage>
        <taxon>Eukaryota</taxon>
        <taxon>Viridiplantae</taxon>
        <taxon>Streptophyta</taxon>
        <taxon>Embryophyta</taxon>
        <taxon>Tracheophyta</taxon>
        <taxon>Spermatophyta</taxon>
        <taxon>Magnoliopsida</taxon>
        <taxon>eudicotyledons</taxon>
        <taxon>Gunneridae</taxon>
        <taxon>Pentapetalae</taxon>
        <taxon>asterids</taxon>
        <taxon>campanulids</taxon>
        <taxon>Asterales</taxon>
        <taxon>Asteraceae</taxon>
        <taxon>Asteroideae</taxon>
        <taxon>Anthemideae</taxon>
        <taxon>Anthemidinae</taxon>
        <taxon>Tanacetum</taxon>
    </lineage>
</organism>
<reference evidence="2" key="1">
    <citation type="journal article" date="2022" name="Int. J. Mol. Sci.">
        <title>Draft Genome of Tanacetum Coccineum: Genomic Comparison of Closely Related Tanacetum-Family Plants.</title>
        <authorList>
            <person name="Yamashiro T."/>
            <person name="Shiraishi A."/>
            <person name="Nakayama K."/>
            <person name="Satake H."/>
        </authorList>
    </citation>
    <scope>NUCLEOTIDE SEQUENCE</scope>
</reference>
<dbReference type="Proteomes" id="UP001151760">
    <property type="component" value="Unassembled WGS sequence"/>
</dbReference>
<dbReference type="EMBL" id="BQNB010009615">
    <property type="protein sequence ID" value="GJS65955.1"/>
    <property type="molecule type" value="Genomic_DNA"/>
</dbReference>
<gene>
    <name evidence="2" type="ORF">Tco_0680519</name>
</gene>
<evidence type="ECO:0000313" key="3">
    <source>
        <dbReference type="Proteomes" id="UP001151760"/>
    </source>
</evidence>
<reference evidence="2" key="2">
    <citation type="submission" date="2022-01" db="EMBL/GenBank/DDBJ databases">
        <authorList>
            <person name="Yamashiro T."/>
            <person name="Shiraishi A."/>
            <person name="Satake H."/>
            <person name="Nakayama K."/>
        </authorList>
    </citation>
    <scope>NUCLEOTIDE SEQUENCE</scope>
</reference>
<sequence>MLRSPKLDGLGRGDGGQQPGSSTTTALTAQLCPPGLRGSYLGLICKMCAAIDLWRQLVPVKYVSHQFGLSYSNSPHLSSQIDLSVTDLVVSDLKTTRPGQQKPRSNFLSCPLAGHRVLLPEISQGFPS</sequence>
<evidence type="ECO:0000313" key="2">
    <source>
        <dbReference type="EMBL" id="GJS65955.1"/>
    </source>
</evidence>
<keyword evidence="3" id="KW-1185">Reference proteome</keyword>
<comment type="caution">
    <text evidence="2">The sequence shown here is derived from an EMBL/GenBank/DDBJ whole genome shotgun (WGS) entry which is preliminary data.</text>
</comment>
<name>A0ABQ4XKR0_9ASTR</name>
<protein>
    <submittedName>
        <fullName evidence="2">Uncharacterized protein</fullName>
    </submittedName>
</protein>
<proteinExistence type="predicted"/>
<feature type="compositionally biased region" description="Basic and acidic residues" evidence="1">
    <location>
        <begin position="1"/>
        <end position="11"/>
    </location>
</feature>
<feature type="region of interest" description="Disordered" evidence="1">
    <location>
        <begin position="1"/>
        <end position="27"/>
    </location>
</feature>